<evidence type="ECO:0000256" key="1">
    <source>
        <dbReference type="SAM" id="MobiDB-lite"/>
    </source>
</evidence>
<evidence type="ECO:0000313" key="4">
    <source>
        <dbReference type="Proteomes" id="UP001600165"/>
    </source>
</evidence>
<dbReference type="Proteomes" id="UP001600165">
    <property type="component" value="Unassembled WGS sequence"/>
</dbReference>
<protein>
    <submittedName>
        <fullName evidence="3">DUF2726 domain-containing protein</fullName>
    </submittedName>
</protein>
<accession>A0ABW6IDH4</accession>
<dbReference type="InterPro" id="IPR024402">
    <property type="entry name" value="DUF2726"/>
</dbReference>
<name>A0ABW6IDH4_9CYAN</name>
<proteinExistence type="predicted"/>
<evidence type="ECO:0000313" key="3">
    <source>
        <dbReference type="EMBL" id="MFE4106216.1"/>
    </source>
</evidence>
<dbReference type="RefSeq" id="WP_377963759.1">
    <property type="nucleotide sequence ID" value="NZ_JBHZOL010000056.1"/>
</dbReference>
<dbReference type="Pfam" id="PF10881">
    <property type="entry name" value="DUF2726"/>
    <property type="match status" value="1"/>
</dbReference>
<keyword evidence="4" id="KW-1185">Reference proteome</keyword>
<evidence type="ECO:0000259" key="2">
    <source>
        <dbReference type="Pfam" id="PF10881"/>
    </source>
</evidence>
<feature type="domain" description="DUF2726" evidence="2">
    <location>
        <begin position="54"/>
        <end position="175"/>
    </location>
</feature>
<reference evidence="3 4" key="1">
    <citation type="submission" date="2024-10" db="EMBL/GenBank/DDBJ databases">
        <authorList>
            <person name="Ratan Roy A."/>
            <person name="Morales Sandoval P.H."/>
            <person name="De Los Santos Villalobos S."/>
            <person name="Chakraborty S."/>
            <person name="Mukherjee J."/>
        </authorList>
    </citation>
    <scope>NUCLEOTIDE SEQUENCE [LARGE SCALE GENOMIC DNA]</scope>
    <source>
        <strain evidence="3 4">S1</strain>
    </source>
</reference>
<comment type="caution">
    <text evidence="3">The sequence shown here is derived from an EMBL/GenBank/DDBJ whole genome shotgun (WGS) entry which is preliminary data.</text>
</comment>
<feature type="region of interest" description="Disordered" evidence="1">
    <location>
        <begin position="23"/>
        <end position="44"/>
    </location>
</feature>
<organism evidence="3 4">
    <name type="scientific">Almyronema epifaneia S1</name>
    <dbReference type="NCBI Taxonomy" id="2991925"/>
    <lineage>
        <taxon>Bacteria</taxon>
        <taxon>Bacillati</taxon>
        <taxon>Cyanobacteriota</taxon>
        <taxon>Cyanophyceae</taxon>
        <taxon>Nodosilineales</taxon>
        <taxon>Nodosilineaceae</taxon>
        <taxon>Almyronema</taxon>
        <taxon>Almyronema epifaneia</taxon>
    </lineage>
</organism>
<sequence>MSALILLLLVCLAVGVGVAAFSANQRPPSSRSRSGPARSQDTQSELADRYQLRQTFFSSTEATFYRALQAALVEQFVVLAKVRVADVLKPQKNLNRSEWQRAFNKISAKHFDFVLCDKASLKIIAVVELHQSSRDRSDRSKPDDFLSQAVASAGLPRIRFTAATAYLPEVIQSTVAQALK</sequence>
<gene>
    <name evidence="3" type="ORF">ACFVKH_08010</name>
</gene>
<feature type="compositionally biased region" description="Low complexity" evidence="1">
    <location>
        <begin position="23"/>
        <end position="39"/>
    </location>
</feature>
<dbReference type="EMBL" id="JBHZOL010000056">
    <property type="protein sequence ID" value="MFE4106216.1"/>
    <property type="molecule type" value="Genomic_DNA"/>
</dbReference>